<organism evidence="1 2">
    <name type="scientific">Mauremys mutica</name>
    <name type="common">yellowpond turtle</name>
    <dbReference type="NCBI Taxonomy" id="74926"/>
    <lineage>
        <taxon>Eukaryota</taxon>
        <taxon>Metazoa</taxon>
        <taxon>Chordata</taxon>
        <taxon>Craniata</taxon>
        <taxon>Vertebrata</taxon>
        <taxon>Euteleostomi</taxon>
        <taxon>Archelosauria</taxon>
        <taxon>Testudinata</taxon>
        <taxon>Testudines</taxon>
        <taxon>Cryptodira</taxon>
        <taxon>Durocryptodira</taxon>
        <taxon>Testudinoidea</taxon>
        <taxon>Geoemydidae</taxon>
        <taxon>Geoemydinae</taxon>
        <taxon>Mauremys</taxon>
    </lineage>
</organism>
<comment type="caution">
    <text evidence="1">The sequence shown here is derived from an EMBL/GenBank/DDBJ whole genome shotgun (WGS) entry which is preliminary data.</text>
</comment>
<dbReference type="Proteomes" id="UP000827986">
    <property type="component" value="Unassembled WGS sequence"/>
</dbReference>
<feature type="non-terminal residue" evidence="1">
    <location>
        <position position="53"/>
    </location>
</feature>
<name>A0A9D3XBU2_9SAUR</name>
<keyword evidence="2" id="KW-1185">Reference proteome</keyword>
<dbReference type="EMBL" id="JAHDVG010000474">
    <property type="protein sequence ID" value="KAH1176838.1"/>
    <property type="molecule type" value="Genomic_DNA"/>
</dbReference>
<evidence type="ECO:0000313" key="1">
    <source>
        <dbReference type="EMBL" id="KAH1176838.1"/>
    </source>
</evidence>
<protein>
    <submittedName>
        <fullName evidence="1">Uncharacterized protein</fullName>
    </submittedName>
</protein>
<accession>A0A9D3XBU2</accession>
<sequence length="53" mass="6068">RIVTTIVHSGSFKPPIASSFEPRPRRRLPVLSICPARVLWKDSTVLFLLFFSK</sequence>
<feature type="non-terminal residue" evidence="1">
    <location>
        <position position="1"/>
    </location>
</feature>
<dbReference type="AlphaFoldDB" id="A0A9D3XBU2"/>
<proteinExistence type="predicted"/>
<gene>
    <name evidence="1" type="ORF">KIL84_010540</name>
</gene>
<evidence type="ECO:0000313" key="2">
    <source>
        <dbReference type="Proteomes" id="UP000827986"/>
    </source>
</evidence>
<reference evidence="1" key="1">
    <citation type="submission" date="2021-09" db="EMBL/GenBank/DDBJ databases">
        <title>The genome of Mauremys mutica provides insights into the evolution of semi-aquatic lifestyle.</title>
        <authorList>
            <person name="Gong S."/>
            <person name="Gao Y."/>
        </authorList>
    </citation>
    <scope>NUCLEOTIDE SEQUENCE</scope>
    <source>
        <strain evidence="1">MM-2020</strain>
        <tissue evidence="1">Muscle</tissue>
    </source>
</reference>